<proteinExistence type="inferred from homology"/>
<dbReference type="GO" id="GO:0031471">
    <property type="term" value="C:ethanolamine degradation polyhedral organelle"/>
    <property type="evidence" value="ECO:0007669"/>
    <property type="project" value="UniProtKB-UniRule"/>
</dbReference>
<evidence type="ECO:0000313" key="6">
    <source>
        <dbReference type="EMBL" id="PWC29415.1"/>
    </source>
</evidence>
<dbReference type="PIRSF" id="PIRSF018982">
    <property type="entry name" value="EutC"/>
    <property type="match status" value="1"/>
</dbReference>
<accession>A0A2U1V687</accession>
<dbReference type="Gene3D" id="1.10.30.40">
    <property type="entry name" value="Ethanolamine ammonia-lyase light chain (EutC), N-terminal domain"/>
    <property type="match status" value="1"/>
</dbReference>
<comment type="caution">
    <text evidence="6">The sequence shown here is derived from an EMBL/GenBank/DDBJ whole genome shotgun (WGS) entry which is preliminary data.</text>
</comment>
<gene>
    <name evidence="5" type="primary">eutC</name>
    <name evidence="6" type="ORF">CR165_05535</name>
</gene>
<keyword evidence="4 5" id="KW-1283">Bacterial microcompartment</keyword>
<keyword evidence="7" id="KW-1185">Reference proteome</keyword>
<evidence type="ECO:0000256" key="5">
    <source>
        <dbReference type="HAMAP-Rule" id="MF_00601"/>
    </source>
</evidence>
<dbReference type="GO" id="GO:0008851">
    <property type="term" value="F:ethanolamine ammonia-lyase activity"/>
    <property type="evidence" value="ECO:0007669"/>
    <property type="project" value="UniProtKB-UniRule"/>
</dbReference>
<dbReference type="HAMAP" id="MF_00601">
    <property type="entry name" value="EutC"/>
    <property type="match status" value="1"/>
</dbReference>
<dbReference type="Proteomes" id="UP000245048">
    <property type="component" value="Unassembled WGS sequence"/>
</dbReference>
<dbReference type="InterPro" id="IPR042255">
    <property type="entry name" value="EutC_N"/>
</dbReference>
<comment type="cofactor">
    <cofactor evidence="5">
        <name>adenosylcob(III)alamin</name>
        <dbReference type="ChEBI" id="CHEBI:18408"/>
    </cofactor>
    <text evidence="5">Binds between the large and small subunits.</text>
</comment>
<dbReference type="InterPro" id="IPR009246">
    <property type="entry name" value="EutC"/>
</dbReference>
<dbReference type="AlphaFoldDB" id="A0A2U1V687"/>
<dbReference type="EC" id="4.3.1.7" evidence="5"/>
<dbReference type="UniPathway" id="UPA00560"/>
<organism evidence="6 7">
    <name type="scientific">Teichococcus aestuarii</name>
    <dbReference type="NCBI Taxonomy" id="568898"/>
    <lineage>
        <taxon>Bacteria</taxon>
        <taxon>Pseudomonadati</taxon>
        <taxon>Pseudomonadota</taxon>
        <taxon>Alphaproteobacteria</taxon>
        <taxon>Acetobacterales</taxon>
        <taxon>Roseomonadaceae</taxon>
        <taxon>Roseomonas</taxon>
    </lineage>
</organism>
<feature type="binding site" evidence="5">
    <location>
        <position position="193"/>
    </location>
    <ligand>
        <name>adenosylcob(III)alamin</name>
        <dbReference type="ChEBI" id="CHEBI:18408"/>
    </ligand>
</feature>
<dbReference type="NCBIfam" id="NF003971">
    <property type="entry name" value="PRK05465.1"/>
    <property type="match status" value="1"/>
</dbReference>
<dbReference type="GO" id="GO:0031419">
    <property type="term" value="F:cobalamin binding"/>
    <property type="evidence" value="ECO:0007669"/>
    <property type="project" value="UniProtKB-UniRule"/>
</dbReference>
<keyword evidence="3 5" id="KW-0170">Cobalt</keyword>
<dbReference type="GO" id="GO:0046336">
    <property type="term" value="P:ethanolamine catabolic process"/>
    <property type="evidence" value="ECO:0007669"/>
    <property type="project" value="UniProtKB-UniRule"/>
</dbReference>
<dbReference type="InterPro" id="IPR042251">
    <property type="entry name" value="EutC_C"/>
</dbReference>
<dbReference type="GO" id="GO:0006520">
    <property type="term" value="P:amino acid metabolic process"/>
    <property type="evidence" value="ECO:0007669"/>
    <property type="project" value="InterPro"/>
</dbReference>
<dbReference type="OrthoDB" id="114248at2"/>
<evidence type="ECO:0000256" key="1">
    <source>
        <dbReference type="ARBA" id="ARBA00022628"/>
    </source>
</evidence>
<comment type="subunit">
    <text evidence="5">The basic unit is a heterodimer which dimerizes to form tetramers. The heterotetramers trimerize; 6 large subunits form a core ring with 6 small subunits projecting outwards.</text>
</comment>
<name>A0A2U1V687_9PROT</name>
<evidence type="ECO:0000256" key="4">
    <source>
        <dbReference type="ARBA" id="ARBA00024446"/>
    </source>
</evidence>
<protein>
    <recommendedName>
        <fullName evidence="5">Ethanolamine ammonia-lyase small subunit</fullName>
        <shortName evidence="5">EAL small subunit</shortName>
        <ecNumber evidence="5">4.3.1.7</ecNumber>
    </recommendedName>
</protein>
<feature type="binding site" evidence="5">
    <location>
        <position position="164"/>
    </location>
    <ligand>
        <name>adenosylcob(III)alamin</name>
        <dbReference type="ChEBI" id="CHEBI:18408"/>
    </ligand>
</feature>
<feature type="binding site" evidence="5">
    <location>
        <position position="143"/>
    </location>
    <ligand>
        <name>adenosylcob(III)alamin</name>
        <dbReference type="ChEBI" id="CHEBI:18408"/>
    </ligand>
</feature>
<sequence length="239" mass="25200">MAGWDRLRMATRARIGLGRAGDALALRDVLAFQMAHAAARDAVHAALELEALAADLAPLAFVAVHSAAPDRATYLRRPDLGRRLPPEEAAKLPAGEHDIAFILADGLSATAVQRHAPALLRAALARLRPYRVAPLVVARQARVALGDAIGAALGARLCVMLIGERPGLSVADSLGVYVTYAPRPGRADAERNCISNIHGQGGLGYEVAADKLAWLAREALTRQLTGVGLKEEMTPLLPG</sequence>
<dbReference type="Gene3D" id="3.40.50.11240">
    <property type="entry name" value="Ethanolamine ammonia-lyase light chain (EutC)"/>
    <property type="match status" value="1"/>
</dbReference>
<dbReference type="PANTHER" id="PTHR39330">
    <property type="entry name" value="ETHANOLAMINE AMMONIA-LYASE LIGHT CHAIN"/>
    <property type="match status" value="1"/>
</dbReference>
<evidence type="ECO:0000313" key="7">
    <source>
        <dbReference type="Proteomes" id="UP000245048"/>
    </source>
</evidence>
<dbReference type="EMBL" id="PDOA01000003">
    <property type="protein sequence ID" value="PWC29415.1"/>
    <property type="molecule type" value="Genomic_DNA"/>
</dbReference>
<evidence type="ECO:0000256" key="3">
    <source>
        <dbReference type="ARBA" id="ARBA00023285"/>
    </source>
</evidence>
<comment type="pathway">
    <text evidence="5">Amine and polyamine degradation; ethanolamine degradation.</text>
</comment>
<dbReference type="Pfam" id="PF05985">
    <property type="entry name" value="EutC"/>
    <property type="match status" value="1"/>
</dbReference>
<dbReference type="RefSeq" id="WP_109515989.1">
    <property type="nucleotide sequence ID" value="NZ_PDOA01000003.1"/>
</dbReference>
<comment type="catalytic activity">
    <reaction evidence="5">
        <text>ethanolamine = acetaldehyde + NH4(+)</text>
        <dbReference type="Rhea" id="RHEA:15313"/>
        <dbReference type="ChEBI" id="CHEBI:15343"/>
        <dbReference type="ChEBI" id="CHEBI:28938"/>
        <dbReference type="ChEBI" id="CHEBI:57603"/>
        <dbReference type="EC" id="4.3.1.7"/>
    </reaction>
</comment>
<keyword evidence="2 5" id="KW-0456">Lyase</keyword>
<comment type="subcellular location">
    <subcellularLocation>
        <location evidence="5">Bacterial microcompartment</location>
    </subcellularLocation>
</comment>
<evidence type="ECO:0000256" key="2">
    <source>
        <dbReference type="ARBA" id="ARBA00023239"/>
    </source>
</evidence>
<keyword evidence="1 5" id="KW-0846">Cobalamin</keyword>
<dbReference type="PANTHER" id="PTHR39330:SF1">
    <property type="entry name" value="ETHANOLAMINE AMMONIA-LYASE SMALL SUBUNIT"/>
    <property type="match status" value="1"/>
</dbReference>
<comment type="similarity">
    <text evidence="5">Belongs to the EutC family.</text>
</comment>
<comment type="function">
    <text evidence="5">Catalyzes the deamination of various vicinal amino-alcohols to oxo compounds. Allows this organism to utilize ethanolamine as the sole source of nitrogen and carbon in the presence of external vitamin B12.</text>
</comment>
<dbReference type="GO" id="GO:0009350">
    <property type="term" value="C:ethanolamine ammonia-lyase complex"/>
    <property type="evidence" value="ECO:0007669"/>
    <property type="project" value="UniProtKB-UniRule"/>
</dbReference>
<reference evidence="7" key="1">
    <citation type="submission" date="2017-10" db="EMBL/GenBank/DDBJ databases">
        <authorList>
            <person name="Toshchakov S.V."/>
            <person name="Goeva M.A."/>
        </authorList>
    </citation>
    <scope>NUCLEOTIDE SEQUENCE [LARGE SCALE GENOMIC DNA]</scope>
    <source>
        <strain evidence="7">JR1/69-1-13</strain>
    </source>
</reference>